<dbReference type="InterPro" id="IPR000719">
    <property type="entry name" value="Prot_kinase_dom"/>
</dbReference>
<name>A0AAD9SNL1_PHOAM</name>
<keyword evidence="4" id="KW-0418">Kinase</keyword>
<dbReference type="InterPro" id="IPR011009">
    <property type="entry name" value="Kinase-like_dom_sf"/>
</dbReference>
<evidence type="ECO:0000256" key="2">
    <source>
        <dbReference type="ARBA" id="ARBA00022679"/>
    </source>
</evidence>
<keyword evidence="8" id="KW-1185">Reference proteome</keyword>
<proteinExistence type="predicted"/>
<dbReference type="PROSITE" id="PS00108">
    <property type="entry name" value="PROTEIN_KINASE_ST"/>
    <property type="match status" value="1"/>
</dbReference>
<dbReference type="PANTHER" id="PTHR24351">
    <property type="entry name" value="RIBOSOMAL PROTEIN S6 KINASE"/>
    <property type="match status" value="1"/>
</dbReference>
<dbReference type="EMBL" id="JAUJFL010000001">
    <property type="protein sequence ID" value="KAK2613540.1"/>
    <property type="molecule type" value="Genomic_DNA"/>
</dbReference>
<keyword evidence="1" id="KW-0723">Serine/threonine-protein kinase</keyword>
<reference evidence="7" key="1">
    <citation type="submission" date="2023-06" db="EMBL/GenBank/DDBJ databases">
        <authorList>
            <person name="Noh H."/>
        </authorList>
    </citation>
    <scope>NUCLEOTIDE SEQUENCE</scope>
    <source>
        <strain evidence="7">DUCC20226</strain>
    </source>
</reference>
<organism evidence="7 8">
    <name type="scientific">Phomopsis amygdali</name>
    <name type="common">Fusicoccum amygdali</name>
    <dbReference type="NCBI Taxonomy" id="1214568"/>
    <lineage>
        <taxon>Eukaryota</taxon>
        <taxon>Fungi</taxon>
        <taxon>Dikarya</taxon>
        <taxon>Ascomycota</taxon>
        <taxon>Pezizomycotina</taxon>
        <taxon>Sordariomycetes</taxon>
        <taxon>Sordariomycetidae</taxon>
        <taxon>Diaporthales</taxon>
        <taxon>Diaporthaceae</taxon>
        <taxon>Diaporthe</taxon>
    </lineage>
</organism>
<protein>
    <recommendedName>
        <fullName evidence="6">Protein kinase domain-containing protein</fullName>
    </recommendedName>
</protein>
<keyword evidence="2" id="KW-0808">Transferase</keyword>
<dbReference type="Gene3D" id="1.10.510.10">
    <property type="entry name" value="Transferase(Phosphotransferase) domain 1"/>
    <property type="match status" value="1"/>
</dbReference>
<dbReference type="GO" id="GO:0004674">
    <property type="term" value="F:protein serine/threonine kinase activity"/>
    <property type="evidence" value="ECO:0007669"/>
    <property type="project" value="UniProtKB-KW"/>
</dbReference>
<dbReference type="AlphaFoldDB" id="A0AAD9SNL1"/>
<feature type="domain" description="Protein kinase" evidence="6">
    <location>
        <begin position="1"/>
        <end position="259"/>
    </location>
</feature>
<evidence type="ECO:0000313" key="7">
    <source>
        <dbReference type="EMBL" id="KAK2613540.1"/>
    </source>
</evidence>
<comment type="caution">
    <text evidence="7">The sequence shown here is derived from an EMBL/GenBank/DDBJ whole genome shotgun (WGS) entry which is preliminary data.</text>
</comment>
<keyword evidence="3" id="KW-0547">Nucleotide-binding</keyword>
<dbReference type="Proteomes" id="UP001265746">
    <property type="component" value="Unassembled WGS sequence"/>
</dbReference>
<dbReference type="SMART" id="SM00220">
    <property type="entry name" value="S_TKc"/>
    <property type="match status" value="1"/>
</dbReference>
<accession>A0AAD9SNL1</accession>
<dbReference type="Pfam" id="PF00069">
    <property type="entry name" value="Pkinase"/>
    <property type="match status" value="1"/>
</dbReference>
<evidence type="ECO:0000259" key="6">
    <source>
        <dbReference type="PROSITE" id="PS50011"/>
    </source>
</evidence>
<dbReference type="SUPFAM" id="SSF56112">
    <property type="entry name" value="Protein kinase-like (PK-like)"/>
    <property type="match status" value="1"/>
</dbReference>
<gene>
    <name evidence="7" type="ORF">N8I77_000447</name>
</gene>
<sequence length="259" mass="29751">MSSVEDKPWPPVPPDMSYDYMAANELLEDPCRPFIVHQHQLYKTKDGTKVYKMGGEEREYNFHRAAGDCAIKTHGRVLSKMPLNGMIDYDGYFMELATPLSHATTTPTQRKHIIPEMVKVIEALHDKHIIHGDVKLENMLLDTEGHVKLCDFEEGLFEDEDEEIWEGNVTWHYVSPNRRRREDDLGRDAPPRKEDDLFGLGLSIWSLYTGQVPFEEIAQDDLALREVLLRGETVDVDLIDDGEIRDIVKGYLRQGGARI</sequence>
<keyword evidence="5" id="KW-0067">ATP-binding</keyword>
<dbReference type="PROSITE" id="PS50011">
    <property type="entry name" value="PROTEIN_KINASE_DOM"/>
    <property type="match status" value="1"/>
</dbReference>
<evidence type="ECO:0000256" key="1">
    <source>
        <dbReference type="ARBA" id="ARBA00022527"/>
    </source>
</evidence>
<evidence type="ECO:0000313" key="8">
    <source>
        <dbReference type="Proteomes" id="UP001265746"/>
    </source>
</evidence>
<dbReference type="InterPro" id="IPR008271">
    <property type="entry name" value="Ser/Thr_kinase_AS"/>
</dbReference>
<evidence type="ECO:0000256" key="4">
    <source>
        <dbReference type="ARBA" id="ARBA00022777"/>
    </source>
</evidence>
<evidence type="ECO:0000256" key="5">
    <source>
        <dbReference type="ARBA" id="ARBA00022840"/>
    </source>
</evidence>
<evidence type="ECO:0000256" key="3">
    <source>
        <dbReference type="ARBA" id="ARBA00022741"/>
    </source>
</evidence>
<dbReference type="GO" id="GO:0005524">
    <property type="term" value="F:ATP binding"/>
    <property type="evidence" value="ECO:0007669"/>
    <property type="project" value="UniProtKB-KW"/>
</dbReference>